<comment type="caution">
    <text evidence="3">The sequence shown here is derived from an EMBL/GenBank/DDBJ whole genome shotgun (WGS) entry which is preliminary data.</text>
</comment>
<feature type="transmembrane region" description="Helical" evidence="1">
    <location>
        <begin position="280"/>
        <end position="298"/>
    </location>
</feature>
<keyword evidence="4" id="KW-1185">Reference proteome</keyword>
<dbReference type="PANTHER" id="PTHR46663:SF4">
    <property type="entry name" value="DIGUANYLATE CYCLASE DGCT-RELATED"/>
    <property type="match status" value="1"/>
</dbReference>
<feature type="domain" description="GGDEF" evidence="2">
    <location>
        <begin position="347"/>
        <end position="474"/>
    </location>
</feature>
<dbReference type="Proteomes" id="UP000681340">
    <property type="component" value="Unassembled WGS sequence"/>
</dbReference>
<evidence type="ECO:0000259" key="2">
    <source>
        <dbReference type="PROSITE" id="PS50887"/>
    </source>
</evidence>
<feature type="transmembrane region" description="Helical" evidence="1">
    <location>
        <begin position="254"/>
        <end position="274"/>
    </location>
</feature>
<dbReference type="InterPro" id="IPR052163">
    <property type="entry name" value="DGC-Regulatory_Protein"/>
</dbReference>
<dbReference type="SMART" id="SM00267">
    <property type="entry name" value="GGDEF"/>
    <property type="match status" value="1"/>
</dbReference>
<sequence length="474" mass="50058">MEQDVSKGRNWYLGVTGTLTVAHPLLPAEVRSVTYLVVSACTVVPLTALARRSGWAQARMWWMLAAAMAVLTFGNAATTIGGDAMRLPAELLLTVGHAGLLGAAVSLVLRRGRNDIGGLLDVSVTAIGLGGLVWTALVFPRLRSLDTPQGEQMTLLMSMLILLGVLGALARVWRMAETRLPALVMLLGALLLALTGNILLAVTTGTMTTGRPGWTEMFFLLAYILVGLAPLDASVLELQRAGPAPVDRLSTGRLVFLGATLAVNPLVAGARQVLDLHADGLLLAVGTVLIVPLVMVRIGRLATERRAAEEALRHQATHDPLTGLPNRADLITRLQAALARERAAGQPAVVLLFCDLNGFKAVNDRLGHTAGDQLLAGIGARIRAGLRAHETIARYGGDEFLVLCEEPDQAQAARRLTGHVESALAEPFALAGTQVRASCSVGAVLSDGRTGADELITRADQAMYGAKQRQHAVA</sequence>
<dbReference type="InterPro" id="IPR000160">
    <property type="entry name" value="GGDEF_dom"/>
</dbReference>
<dbReference type="AlphaFoldDB" id="A0A919SWS0"/>
<feature type="transmembrane region" description="Helical" evidence="1">
    <location>
        <begin position="61"/>
        <end position="81"/>
    </location>
</feature>
<evidence type="ECO:0000313" key="3">
    <source>
        <dbReference type="EMBL" id="GIM79912.1"/>
    </source>
</evidence>
<accession>A0A919SWS0</accession>
<feature type="transmembrane region" description="Helical" evidence="1">
    <location>
        <begin position="116"/>
        <end position="140"/>
    </location>
</feature>
<organism evidence="3 4">
    <name type="scientific">Actinoplanes auranticolor</name>
    <dbReference type="NCBI Taxonomy" id="47988"/>
    <lineage>
        <taxon>Bacteria</taxon>
        <taxon>Bacillati</taxon>
        <taxon>Actinomycetota</taxon>
        <taxon>Actinomycetes</taxon>
        <taxon>Micromonosporales</taxon>
        <taxon>Micromonosporaceae</taxon>
        <taxon>Actinoplanes</taxon>
    </lineage>
</organism>
<dbReference type="SUPFAM" id="SSF55073">
    <property type="entry name" value="Nucleotide cyclase"/>
    <property type="match status" value="1"/>
</dbReference>
<keyword evidence="1" id="KW-1133">Transmembrane helix</keyword>
<evidence type="ECO:0000313" key="4">
    <source>
        <dbReference type="Proteomes" id="UP000681340"/>
    </source>
</evidence>
<feature type="transmembrane region" description="Helical" evidence="1">
    <location>
        <begin position="214"/>
        <end position="233"/>
    </location>
</feature>
<dbReference type="Gene3D" id="3.30.70.270">
    <property type="match status" value="1"/>
</dbReference>
<dbReference type="Pfam" id="PF00990">
    <property type="entry name" value="GGDEF"/>
    <property type="match status" value="1"/>
</dbReference>
<feature type="transmembrane region" description="Helical" evidence="1">
    <location>
        <begin position="152"/>
        <end position="173"/>
    </location>
</feature>
<protein>
    <recommendedName>
        <fullName evidence="2">GGDEF domain-containing protein</fullName>
    </recommendedName>
</protein>
<dbReference type="EMBL" id="BOQL01000086">
    <property type="protein sequence ID" value="GIM79912.1"/>
    <property type="molecule type" value="Genomic_DNA"/>
</dbReference>
<gene>
    <name evidence="3" type="ORF">Aau02nite_88070</name>
</gene>
<dbReference type="InterPro" id="IPR043128">
    <property type="entry name" value="Rev_trsase/Diguanyl_cyclase"/>
</dbReference>
<keyword evidence="1" id="KW-0812">Transmembrane</keyword>
<feature type="transmembrane region" description="Helical" evidence="1">
    <location>
        <begin position="180"/>
        <end position="202"/>
    </location>
</feature>
<dbReference type="PROSITE" id="PS50887">
    <property type="entry name" value="GGDEF"/>
    <property type="match status" value="1"/>
</dbReference>
<dbReference type="NCBIfam" id="TIGR00254">
    <property type="entry name" value="GGDEF"/>
    <property type="match status" value="1"/>
</dbReference>
<dbReference type="InterPro" id="IPR029787">
    <property type="entry name" value="Nucleotide_cyclase"/>
</dbReference>
<name>A0A919SWS0_9ACTN</name>
<reference evidence="3" key="1">
    <citation type="submission" date="2021-03" db="EMBL/GenBank/DDBJ databases">
        <title>Whole genome shotgun sequence of Actinoplanes auranticolor NBRC 12245.</title>
        <authorList>
            <person name="Komaki H."/>
            <person name="Tamura T."/>
        </authorList>
    </citation>
    <scope>NUCLEOTIDE SEQUENCE</scope>
    <source>
        <strain evidence="3">NBRC 12245</strain>
    </source>
</reference>
<dbReference type="CDD" id="cd01949">
    <property type="entry name" value="GGDEF"/>
    <property type="match status" value="1"/>
</dbReference>
<keyword evidence="1" id="KW-0472">Membrane</keyword>
<dbReference type="PANTHER" id="PTHR46663">
    <property type="entry name" value="DIGUANYLATE CYCLASE DGCT-RELATED"/>
    <property type="match status" value="1"/>
</dbReference>
<feature type="transmembrane region" description="Helical" evidence="1">
    <location>
        <begin position="87"/>
        <end position="109"/>
    </location>
</feature>
<evidence type="ECO:0000256" key="1">
    <source>
        <dbReference type="SAM" id="Phobius"/>
    </source>
</evidence>
<proteinExistence type="predicted"/>